<evidence type="ECO:0000259" key="1">
    <source>
        <dbReference type="Pfam" id="PF07287"/>
    </source>
</evidence>
<organism evidence="3 4">
    <name type="scientific">Thelonectria olida</name>
    <dbReference type="NCBI Taxonomy" id="1576542"/>
    <lineage>
        <taxon>Eukaryota</taxon>
        <taxon>Fungi</taxon>
        <taxon>Dikarya</taxon>
        <taxon>Ascomycota</taxon>
        <taxon>Pezizomycotina</taxon>
        <taxon>Sordariomycetes</taxon>
        <taxon>Hypocreomycetidae</taxon>
        <taxon>Hypocreales</taxon>
        <taxon>Nectriaceae</taxon>
        <taxon>Thelonectria</taxon>
    </lineage>
</organism>
<dbReference type="Pfam" id="PF23544">
    <property type="entry name" value="AtuA_ferredoxin"/>
    <property type="match status" value="1"/>
</dbReference>
<proteinExistence type="predicted"/>
<gene>
    <name evidence="3" type="ORF">B0T10DRAFT_530604</name>
</gene>
<keyword evidence="4" id="KW-1185">Reference proteome</keyword>
<evidence type="ECO:0000259" key="2">
    <source>
        <dbReference type="Pfam" id="PF23544"/>
    </source>
</evidence>
<evidence type="ECO:0000313" key="4">
    <source>
        <dbReference type="Proteomes" id="UP000777438"/>
    </source>
</evidence>
<dbReference type="OrthoDB" id="10265871at2759"/>
<reference evidence="3 4" key="1">
    <citation type="journal article" date="2021" name="Nat. Commun.">
        <title>Genetic determinants of endophytism in the Arabidopsis root mycobiome.</title>
        <authorList>
            <person name="Mesny F."/>
            <person name="Miyauchi S."/>
            <person name="Thiergart T."/>
            <person name="Pickel B."/>
            <person name="Atanasova L."/>
            <person name="Karlsson M."/>
            <person name="Huettel B."/>
            <person name="Barry K.W."/>
            <person name="Haridas S."/>
            <person name="Chen C."/>
            <person name="Bauer D."/>
            <person name="Andreopoulos W."/>
            <person name="Pangilinan J."/>
            <person name="LaButti K."/>
            <person name="Riley R."/>
            <person name="Lipzen A."/>
            <person name="Clum A."/>
            <person name="Drula E."/>
            <person name="Henrissat B."/>
            <person name="Kohler A."/>
            <person name="Grigoriev I.V."/>
            <person name="Martin F.M."/>
            <person name="Hacquard S."/>
        </authorList>
    </citation>
    <scope>NUCLEOTIDE SEQUENCE [LARGE SCALE GENOMIC DNA]</scope>
    <source>
        <strain evidence="3 4">MPI-CAGE-CH-0241</strain>
    </source>
</reference>
<dbReference type="EMBL" id="JAGPYM010000016">
    <property type="protein sequence ID" value="KAH6886417.1"/>
    <property type="molecule type" value="Genomic_DNA"/>
</dbReference>
<accession>A0A9P8W015</accession>
<dbReference type="InterPro" id="IPR056362">
    <property type="entry name" value="AtuA-like_ferredoxin_dom"/>
</dbReference>
<dbReference type="Proteomes" id="UP000777438">
    <property type="component" value="Unassembled WGS sequence"/>
</dbReference>
<comment type="caution">
    <text evidence="3">The sequence shown here is derived from an EMBL/GenBank/DDBJ whole genome shotgun (WGS) entry which is preliminary data.</text>
</comment>
<dbReference type="PANTHER" id="PTHR47585">
    <property type="match status" value="1"/>
</dbReference>
<name>A0A9P8W015_9HYPO</name>
<dbReference type="InterPro" id="IPR010839">
    <property type="entry name" value="AtuA_N"/>
</dbReference>
<feature type="domain" description="AtuA-like ferredoxin-fold" evidence="2">
    <location>
        <begin position="457"/>
        <end position="555"/>
    </location>
</feature>
<sequence>MSPSTTKKRPVRIVGCSGGFTDRSRVIASLDGDPDVEAVIGDWMAEMTMTMHGSGKIKNQQKLSEDAKVELSLEDRMKTAMYAETFLQCFEPAIDNLAKNKCKLAVNAGASDTVLLAQVCQKMVREAGYDLKIAWAEGDDVTSQVNALIKQGEQFERMEEPICAQAYLGRLGIAEAFRQGADIVICGRVADAAPVIGLAAWWHEWTPDMLDELAGALIAGHSIECSAYVTGGYYSGFKDFIQTRGHLNMGFPIAEVDYKGECIIVKEKNTGGAVNVGTVASQLLYQIQGRWHYNCDVVADITAVKMTHVGQDAVHVSGIKGLPPPPTRKCRATEGHIRYAIGDNIDKFTTLKFHQNGSSLSMRGTRTLRLLISESSRRARIPNNDIRQVVPKPYYEYWVSLLPQSEFKHRVHCLFADTKVVDMPAPRNTRVYPKQQPSYETEAPVALSTWGETARVPLGYVVLGRSGDKASDCNVGFFVRNDDEWEWLRSFLTVDKIKELLGLEEYKGKLIDRFEIPGIKAVHFLLHDHLDRGYNGCSTYDTLGKNACEYIRAKTVDIPTKFLDRGRI</sequence>
<evidence type="ECO:0008006" key="5">
    <source>
        <dbReference type="Google" id="ProtNLM"/>
    </source>
</evidence>
<evidence type="ECO:0000313" key="3">
    <source>
        <dbReference type="EMBL" id="KAH6886417.1"/>
    </source>
</evidence>
<feature type="domain" description="Acyclic terpene utilisation N-terminal" evidence="1">
    <location>
        <begin position="11"/>
        <end position="333"/>
    </location>
</feature>
<dbReference type="Pfam" id="PF07287">
    <property type="entry name" value="AtuA"/>
    <property type="match status" value="1"/>
</dbReference>
<dbReference type="PANTHER" id="PTHR47585:SF2">
    <property type="entry name" value="DUF1446 DOMAIN PROTEIN (AFU_ORTHOLOGUE AFUA_6G11420)"/>
    <property type="match status" value="1"/>
</dbReference>
<dbReference type="AlphaFoldDB" id="A0A9P8W015"/>
<protein>
    <recommendedName>
        <fullName evidence="5">DUF1446-domain-containing protein</fullName>
    </recommendedName>
</protein>